<evidence type="ECO:0000259" key="2">
    <source>
        <dbReference type="Pfam" id="PF07587"/>
    </source>
</evidence>
<dbReference type="PANTHER" id="PTHR35889">
    <property type="entry name" value="CYCLOINULO-OLIGOSACCHARIDE FRUCTANOTRANSFERASE-RELATED"/>
    <property type="match status" value="1"/>
</dbReference>
<evidence type="ECO:0008006" key="5">
    <source>
        <dbReference type="Google" id="ProtNLM"/>
    </source>
</evidence>
<organism evidence="3 4">
    <name type="scientific">Planctomyces bekefii</name>
    <dbReference type="NCBI Taxonomy" id="1653850"/>
    <lineage>
        <taxon>Bacteria</taxon>
        <taxon>Pseudomonadati</taxon>
        <taxon>Planctomycetota</taxon>
        <taxon>Planctomycetia</taxon>
        <taxon>Planctomycetales</taxon>
        <taxon>Planctomycetaceae</taxon>
        <taxon>Planctomyces</taxon>
    </lineage>
</organism>
<dbReference type="Pfam" id="PF07583">
    <property type="entry name" value="PSCyt2"/>
    <property type="match status" value="1"/>
</dbReference>
<dbReference type="Pfam" id="PF07587">
    <property type="entry name" value="PSD1"/>
    <property type="match status" value="1"/>
</dbReference>
<gene>
    <name evidence="3" type="ORF">E3A20_01040</name>
</gene>
<dbReference type="InterPro" id="IPR011444">
    <property type="entry name" value="DUF1549"/>
</dbReference>
<reference evidence="3 4" key="2">
    <citation type="submission" date="2019-08" db="EMBL/GenBank/DDBJ databases">
        <authorList>
            <person name="Henke P."/>
        </authorList>
    </citation>
    <scope>NUCLEOTIDE SEQUENCE [LARGE SCALE GENOMIC DNA]</scope>
    <source>
        <strain evidence="3">Phe10_nw2017</strain>
    </source>
</reference>
<evidence type="ECO:0000259" key="1">
    <source>
        <dbReference type="Pfam" id="PF07583"/>
    </source>
</evidence>
<name>A0A5C6MHH0_9PLAN</name>
<accession>A0A5C6MHH0</accession>
<dbReference type="PANTHER" id="PTHR35889:SF3">
    <property type="entry name" value="F-BOX DOMAIN-CONTAINING PROTEIN"/>
    <property type="match status" value="1"/>
</dbReference>
<reference evidence="3 4" key="1">
    <citation type="submission" date="2019-08" db="EMBL/GenBank/DDBJ databases">
        <title>100 year-old enigma solved: identification of Planctomyces bekefii, the type genus and species of the phylum Planctomycetes.</title>
        <authorList>
            <person name="Svetlana D.N."/>
            <person name="Overmann J."/>
        </authorList>
    </citation>
    <scope>NUCLEOTIDE SEQUENCE [LARGE SCALE GENOMIC DNA]</scope>
    <source>
        <strain evidence="3">Phe10_nw2017</strain>
    </source>
</reference>
<dbReference type="AlphaFoldDB" id="A0A5C6MHH0"/>
<dbReference type="Proteomes" id="UP000321083">
    <property type="component" value="Unassembled WGS sequence"/>
</dbReference>
<dbReference type="InterPro" id="IPR022655">
    <property type="entry name" value="DUF1553"/>
</dbReference>
<sequence>MLNSAVSFSFVVLVLPALALQSLHGVLLADEVVADEVVADEVVADEVVAGRPAAAAGAEVSLGEFIDQQIRQGWTDNEIEASPLASDEEWVRRVYLDLVGRIPTLTEAREFLADKNPRKRAMLVDALLENEDYVRNFTTIWANNSIGRGAPQRVSRTGMEKFYREAFAKNRPWNEIVVDILTASGHYEENGAVNYILAQMQMPDDAVQLTAMTTRLFLGLQVQCTQCHNHPFNKWQQDQFWEFNSFFRQVDKRDHRKLDPKTGQQVDDYSEVVWKEFTGPVYYEKRSGMMQVAFPRFQGHEVDPGVGVDRRSELAKLITEPAGDEPAQLAQAMVNRTWSHFFGYGFTRPVDDMGPHNPASHPELLKRLSREFVAANYDVKQLIRWIVSSEAYQLSSQYGEKNRIDDPAAGEMPLFSHMYLKSMQAE</sequence>
<proteinExistence type="predicted"/>
<protein>
    <recommendedName>
        <fullName evidence="5">DUF1549 domain-containing protein</fullName>
    </recommendedName>
</protein>
<evidence type="ECO:0000313" key="3">
    <source>
        <dbReference type="EMBL" id="TWW12556.1"/>
    </source>
</evidence>
<feature type="domain" description="DUF1553" evidence="2">
    <location>
        <begin position="310"/>
        <end position="409"/>
    </location>
</feature>
<comment type="caution">
    <text evidence="3">The sequence shown here is derived from an EMBL/GenBank/DDBJ whole genome shotgun (WGS) entry which is preliminary data.</text>
</comment>
<feature type="domain" description="DUF1549" evidence="1">
    <location>
        <begin position="66"/>
        <end position="251"/>
    </location>
</feature>
<dbReference type="EMBL" id="SRHE01000008">
    <property type="protein sequence ID" value="TWW12556.1"/>
    <property type="molecule type" value="Genomic_DNA"/>
</dbReference>
<evidence type="ECO:0000313" key="4">
    <source>
        <dbReference type="Proteomes" id="UP000321083"/>
    </source>
</evidence>
<keyword evidence="4" id="KW-1185">Reference proteome</keyword>